<comment type="caution">
    <text evidence="5">The sequence shown here is derived from an EMBL/GenBank/DDBJ whole genome shotgun (WGS) entry which is preliminary data.</text>
</comment>
<evidence type="ECO:0000313" key="5">
    <source>
        <dbReference type="EMBL" id="KAK9676786.1"/>
    </source>
</evidence>
<keyword evidence="2" id="KW-0645">Protease</keyword>
<dbReference type="GO" id="GO:0008234">
    <property type="term" value="F:cysteine-type peptidase activity"/>
    <property type="evidence" value="ECO:0007669"/>
    <property type="project" value="InterPro"/>
</dbReference>
<dbReference type="GO" id="GO:0006508">
    <property type="term" value="P:proteolysis"/>
    <property type="evidence" value="ECO:0007669"/>
    <property type="project" value="UniProtKB-KW"/>
</dbReference>
<evidence type="ECO:0000256" key="1">
    <source>
        <dbReference type="ARBA" id="ARBA00005234"/>
    </source>
</evidence>
<proteinExistence type="inferred from homology"/>
<dbReference type="InterPro" id="IPR038765">
    <property type="entry name" value="Papain-like_cys_pep_sf"/>
</dbReference>
<evidence type="ECO:0000256" key="2">
    <source>
        <dbReference type="ARBA" id="ARBA00022670"/>
    </source>
</evidence>
<dbReference type="SUPFAM" id="SSF54001">
    <property type="entry name" value="Cysteine proteinases"/>
    <property type="match status" value="1"/>
</dbReference>
<dbReference type="AlphaFoldDB" id="A0AAW1HKH9"/>
<protein>
    <recommendedName>
        <fullName evidence="4">Ubiquitin-like protease family profile domain-containing protein</fullName>
    </recommendedName>
</protein>
<dbReference type="Gene3D" id="3.40.395.10">
    <property type="entry name" value="Adenoviral Proteinase, Chain A"/>
    <property type="match status" value="1"/>
</dbReference>
<dbReference type="PANTHER" id="PTHR33018">
    <property type="entry name" value="OS10G0338966 PROTEIN-RELATED"/>
    <property type="match status" value="1"/>
</dbReference>
<accession>A0AAW1HKH9</accession>
<reference evidence="5" key="1">
    <citation type="submission" date="2024-03" db="EMBL/GenBank/DDBJ databases">
        <title>WGS assembly of Saponaria officinalis var. Norfolk2.</title>
        <authorList>
            <person name="Jenkins J."/>
            <person name="Shu S."/>
            <person name="Grimwood J."/>
            <person name="Barry K."/>
            <person name="Goodstein D."/>
            <person name="Schmutz J."/>
            <person name="Leebens-Mack J."/>
            <person name="Osbourn A."/>
        </authorList>
    </citation>
    <scope>NUCLEOTIDE SEQUENCE [LARGE SCALE GENOMIC DNA]</scope>
    <source>
        <strain evidence="5">JIC</strain>
    </source>
</reference>
<feature type="non-terminal residue" evidence="5">
    <location>
        <position position="1"/>
    </location>
</feature>
<gene>
    <name evidence="5" type="ORF">RND81_11G100600</name>
</gene>
<evidence type="ECO:0000259" key="4">
    <source>
        <dbReference type="Pfam" id="PF02902"/>
    </source>
</evidence>
<keyword evidence="3" id="KW-0378">Hydrolase</keyword>
<feature type="domain" description="Ubiquitin-like protease family profile" evidence="4">
    <location>
        <begin position="231"/>
        <end position="320"/>
    </location>
</feature>
<evidence type="ECO:0000313" key="6">
    <source>
        <dbReference type="Proteomes" id="UP001443914"/>
    </source>
</evidence>
<dbReference type="InterPro" id="IPR003653">
    <property type="entry name" value="Peptidase_C48_C"/>
</dbReference>
<comment type="similarity">
    <text evidence="1">Belongs to the peptidase C48 family.</text>
</comment>
<sequence length="325" mass="36951">DDKETQIVALGQVHIPGPGEVTLNHFNSLSHEYRRVSITKEIVPTAPLPCPNEECTIVCQAKYTCVSWPAHLIFSKKKCTKIIQNPNIDVLQSPSSQTSTTKTHDISDKHRAKVNSSLLKDLKKEAMMLRKRRGSILISIPGSVFSHKQDVNLDCEDLFDWCYQREIGSAHLSVFMKHLSESCNKDGVLGMYGFCDSNYLSPLTPTVEQERPEYLSRVFGCNGGKNLNQLFFAPYHENRHWMLAAISPWNGTVFWLDPAGADIISEFAQRIINEGITKFSILHRKDVKKIKKNSIRWKKIQCPLQTKGSKDCGYYVCRYIIETIT</sequence>
<dbReference type="PANTHER" id="PTHR33018:SF34">
    <property type="entry name" value="OS02G0472350 PROTEIN"/>
    <property type="match status" value="1"/>
</dbReference>
<dbReference type="Proteomes" id="UP001443914">
    <property type="component" value="Unassembled WGS sequence"/>
</dbReference>
<keyword evidence="6" id="KW-1185">Reference proteome</keyword>
<dbReference type="EMBL" id="JBDFQZ010000011">
    <property type="protein sequence ID" value="KAK9676786.1"/>
    <property type="molecule type" value="Genomic_DNA"/>
</dbReference>
<name>A0AAW1HKH9_SAPOF</name>
<dbReference type="Pfam" id="PF02902">
    <property type="entry name" value="Peptidase_C48"/>
    <property type="match status" value="1"/>
</dbReference>
<organism evidence="5 6">
    <name type="scientific">Saponaria officinalis</name>
    <name type="common">Common soapwort</name>
    <name type="synonym">Lychnis saponaria</name>
    <dbReference type="NCBI Taxonomy" id="3572"/>
    <lineage>
        <taxon>Eukaryota</taxon>
        <taxon>Viridiplantae</taxon>
        <taxon>Streptophyta</taxon>
        <taxon>Embryophyta</taxon>
        <taxon>Tracheophyta</taxon>
        <taxon>Spermatophyta</taxon>
        <taxon>Magnoliopsida</taxon>
        <taxon>eudicotyledons</taxon>
        <taxon>Gunneridae</taxon>
        <taxon>Pentapetalae</taxon>
        <taxon>Caryophyllales</taxon>
        <taxon>Caryophyllaceae</taxon>
        <taxon>Caryophylleae</taxon>
        <taxon>Saponaria</taxon>
    </lineage>
</organism>
<evidence type="ECO:0000256" key="3">
    <source>
        <dbReference type="ARBA" id="ARBA00022801"/>
    </source>
</evidence>